<dbReference type="RefSeq" id="WP_006572054.1">
    <property type="nucleotide sequence ID" value="NZ_AAXG02000010.1"/>
</dbReference>
<comment type="caution">
    <text evidence="1">The sequence shown here is derived from an EMBL/GenBank/DDBJ whole genome shotgun (WGS) entry which is preliminary data.</text>
</comment>
<protein>
    <recommendedName>
        <fullName evidence="3">DUF4867 domain-containing protein</fullName>
    </recommendedName>
</protein>
<evidence type="ECO:0008006" key="3">
    <source>
        <dbReference type="Google" id="ProtNLM"/>
    </source>
</evidence>
<reference evidence="1 2" key="2">
    <citation type="submission" date="2007-06" db="EMBL/GenBank/DDBJ databases">
        <title>Draft genome sequence of Pseudoflavonifractor capillosus ATCC 29799.</title>
        <authorList>
            <person name="Sudarsanam P."/>
            <person name="Ley R."/>
            <person name="Guruge J."/>
            <person name="Turnbaugh P.J."/>
            <person name="Mahowald M."/>
            <person name="Liep D."/>
            <person name="Gordon J."/>
        </authorList>
    </citation>
    <scope>NUCLEOTIDE SEQUENCE [LARGE SCALE GENOMIC DNA]</scope>
    <source>
        <strain evidence="1 2">ATCC 29799</strain>
    </source>
</reference>
<evidence type="ECO:0000313" key="2">
    <source>
        <dbReference type="Proteomes" id="UP000003639"/>
    </source>
</evidence>
<dbReference type="OrthoDB" id="358393at2"/>
<dbReference type="eggNOG" id="ENOG502ZCEZ">
    <property type="taxonomic scope" value="Bacteria"/>
</dbReference>
<sequence>MEIKNIFDREFASYGQIHQGYHLEGLLSAMESIPLPEQGTDYRPSMPELETADCFRELEDRAFGGMPIQVGMCWGHNTRLNCLEYHRSSEFNLGTVPFVLLLAHQWEVVDGVLDTDKVAAFYVPAGTLVEVYATSLHYAPCHVDATEGFRVAVVLPRGTNTEKPELTDLPGESRRLWARNKWLLAHPDTTEAQEGAQVGLRGENTDIAEKV</sequence>
<dbReference type="Proteomes" id="UP000003639">
    <property type="component" value="Unassembled WGS sequence"/>
</dbReference>
<gene>
    <name evidence="1" type="ORF">BACCAP_01506</name>
</gene>
<dbReference type="Pfam" id="PF16161">
    <property type="entry name" value="DUF4867"/>
    <property type="match status" value="1"/>
</dbReference>
<reference evidence="1 2" key="1">
    <citation type="submission" date="2007-04" db="EMBL/GenBank/DDBJ databases">
        <authorList>
            <person name="Fulton L."/>
            <person name="Clifton S."/>
            <person name="Fulton B."/>
            <person name="Xu J."/>
            <person name="Minx P."/>
            <person name="Pepin K.H."/>
            <person name="Johnson M."/>
            <person name="Thiruvilangam P."/>
            <person name="Bhonagiri V."/>
            <person name="Nash W.E."/>
            <person name="Mardis E.R."/>
            <person name="Wilson R.K."/>
        </authorList>
    </citation>
    <scope>NUCLEOTIDE SEQUENCE [LARGE SCALE GENOMIC DNA]</scope>
    <source>
        <strain evidence="1 2">ATCC 29799</strain>
    </source>
</reference>
<proteinExistence type="predicted"/>
<dbReference type="AlphaFoldDB" id="A6NTH7"/>
<dbReference type="EMBL" id="AAXG02000010">
    <property type="protein sequence ID" value="EDN00740.1"/>
    <property type="molecule type" value="Genomic_DNA"/>
</dbReference>
<evidence type="ECO:0000313" key="1">
    <source>
        <dbReference type="EMBL" id="EDN00740.1"/>
    </source>
</evidence>
<accession>A6NTH7</accession>
<dbReference type="STRING" id="411467.BACCAP_01506"/>
<name>A6NTH7_9FIRM</name>
<dbReference type="InterPro" id="IPR032358">
    <property type="entry name" value="DUF4867"/>
</dbReference>
<keyword evidence="2" id="KW-1185">Reference proteome</keyword>
<organism evidence="1 2">
    <name type="scientific">Pseudoflavonifractor capillosus ATCC 29799</name>
    <dbReference type="NCBI Taxonomy" id="411467"/>
    <lineage>
        <taxon>Bacteria</taxon>
        <taxon>Bacillati</taxon>
        <taxon>Bacillota</taxon>
        <taxon>Clostridia</taxon>
        <taxon>Eubacteriales</taxon>
        <taxon>Oscillospiraceae</taxon>
        <taxon>Pseudoflavonifractor</taxon>
    </lineage>
</organism>